<organism evidence="1 2">
    <name type="scientific">Hyaloscypha bicolor E</name>
    <dbReference type="NCBI Taxonomy" id="1095630"/>
    <lineage>
        <taxon>Eukaryota</taxon>
        <taxon>Fungi</taxon>
        <taxon>Dikarya</taxon>
        <taxon>Ascomycota</taxon>
        <taxon>Pezizomycotina</taxon>
        <taxon>Leotiomycetes</taxon>
        <taxon>Helotiales</taxon>
        <taxon>Hyaloscyphaceae</taxon>
        <taxon>Hyaloscypha</taxon>
        <taxon>Hyaloscypha bicolor</taxon>
    </lineage>
</organism>
<dbReference type="InParanoid" id="A0A2J6THS5"/>
<dbReference type="GeneID" id="36596478"/>
<keyword evidence="2" id="KW-1185">Reference proteome</keyword>
<evidence type="ECO:0000313" key="1">
    <source>
        <dbReference type="EMBL" id="PMD62554.1"/>
    </source>
</evidence>
<protein>
    <recommendedName>
        <fullName evidence="3">Heterokaryon incompatibility domain-containing protein</fullName>
    </recommendedName>
</protein>
<dbReference type="Proteomes" id="UP000235371">
    <property type="component" value="Unassembled WGS sequence"/>
</dbReference>
<dbReference type="EMBL" id="KZ613783">
    <property type="protein sequence ID" value="PMD62554.1"/>
    <property type="molecule type" value="Genomic_DNA"/>
</dbReference>
<evidence type="ECO:0000313" key="2">
    <source>
        <dbReference type="Proteomes" id="UP000235371"/>
    </source>
</evidence>
<gene>
    <name evidence="1" type="ORF">K444DRAFT_717329</name>
</gene>
<reference evidence="1 2" key="1">
    <citation type="submission" date="2016-04" db="EMBL/GenBank/DDBJ databases">
        <title>A degradative enzymes factory behind the ericoid mycorrhizal symbiosis.</title>
        <authorList>
            <consortium name="DOE Joint Genome Institute"/>
            <person name="Martino E."/>
            <person name="Morin E."/>
            <person name="Grelet G."/>
            <person name="Kuo A."/>
            <person name="Kohler A."/>
            <person name="Daghino S."/>
            <person name="Barry K."/>
            <person name="Choi C."/>
            <person name="Cichocki N."/>
            <person name="Clum A."/>
            <person name="Copeland A."/>
            <person name="Hainaut M."/>
            <person name="Haridas S."/>
            <person name="Labutti K."/>
            <person name="Lindquist E."/>
            <person name="Lipzen A."/>
            <person name="Khouja H.-R."/>
            <person name="Murat C."/>
            <person name="Ohm R."/>
            <person name="Olson A."/>
            <person name="Spatafora J."/>
            <person name="Veneault-Fourrey C."/>
            <person name="Henrissat B."/>
            <person name="Grigoriev I."/>
            <person name="Martin F."/>
            <person name="Perotto S."/>
        </authorList>
    </citation>
    <scope>NUCLEOTIDE SEQUENCE [LARGE SCALE GENOMIC DNA]</scope>
    <source>
        <strain evidence="1 2">E</strain>
    </source>
</reference>
<dbReference type="RefSeq" id="XP_024739458.1">
    <property type="nucleotide sequence ID" value="XM_024888402.1"/>
</dbReference>
<proteinExistence type="predicted"/>
<sequence>MTSTASGSGKINIDISLSFTYENKPLQANQYRLLKLLETSTEDEIYVSLSICSLDFEQRDSSYYALSYTWGHPYNEKEDQSKSTSNGNPPTIIYGETRVEIRRNLFKALLQLTAKRYFIYL</sequence>
<dbReference type="OrthoDB" id="5386682at2759"/>
<accession>A0A2J6THS5</accession>
<name>A0A2J6THS5_9HELO</name>
<dbReference type="AlphaFoldDB" id="A0A2J6THS5"/>
<evidence type="ECO:0008006" key="3">
    <source>
        <dbReference type="Google" id="ProtNLM"/>
    </source>
</evidence>